<accession>A0AAP0PN60</accession>
<sequence>MARPTPMVEDSVDGPFTRSPPFVSLSLLSSPSLKPLFSFFPSSSSSLFTFLFLEKIW</sequence>
<organism evidence="1 2">
    <name type="scientific">Stephania yunnanensis</name>
    <dbReference type="NCBI Taxonomy" id="152371"/>
    <lineage>
        <taxon>Eukaryota</taxon>
        <taxon>Viridiplantae</taxon>
        <taxon>Streptophyta</taxon>
        <taxon>Embryophyta</taxon>
        <taxon>Tracheophyta</taxon>
        <taxon>Spermatophyta</taxon>
        <taxon>Magnoliopsida</taxon>
        <taxon>Ranunculales</taxon>
        <taxon>Menispermaceae</taxon>
        <taxon>Menispermoideae</taxon>
        <taxon>Cissampelideae</taxon>
        <taxon>Stephania</taxon>
    </lineage>
</organism>
<proteinExistence type="predicted"/>
<protein>
    <submittedName>
        <fullName evidence="1">Uncharacterized protein</fullName>
    </submittedName>
</protein>
<evidence type="ECO:0000313" key="2">
    <source>
        <dbReference type="Proteomes" id="UP001420932"/>
    </source>
</evidence>
<dbReference type="AlphaFoldDB" id="A0AAP0PN60"/>
<comment type="caution">
    <text evidence="1">The sequence shown here is derived from an EMBL/GenBank/DDBJ whole genome shotgun (WGS) entry which is preliminary data.</text>
</comment>
<gene>
    <name evidence="1" type="ORF">Syun_009082</name>
</gene>
<dbReference type="EMBL" id="JBBNAF010000004">
    <property type="protein sequence ID" value="KAK9150773.1"/>
    <property type="molecule type" value="Genomic_DNA"/>
</dbReference>
<name>A0AAP0PN60_9MAGN</name>
<reference evidence="1 2" key="1">
    <citation type="submission" date="2024-01" db="EMBL/GenBank/DDBJ databases">
        <title>Genome assemblies of Stephania.</title>
        <authorList>
            <person name="Yang L."/>
        </authorList>
    </citation>
    <scope>NUCLEOTIDE SEQUENCE [LARGE SCALE GENOMIC DNA]</scope>
    <source>
        <strain evidence="1">YNDBR</strain>
        <tissue evidence="1">Leaf</tissue>
    </source>
</reference>
<keyword evidence="2" id="KW-1185">Reference proteome</keyword>
<dbReference type="Proteomes" id="UP001420932">
    <property type="component" value="Unassembled WGS sequence"/>
</dbReference>
<evidence type="ECO:0000313" key="1">
    <source>
        <dbReference type="EMBL" id="KAK9150773.1"/>
    </source>
</evidence>